<organism evidence="1 2">
    <name type="scientific">Pseudomonas arcuscaelestis</name>
    <dbReference type="NCBI Taxonomy" id="2710591"/>
    <lineage>
        <taxon>Bacteria</taxon>
        <taxon>Pseudomonadati</taxon>
        <taxon>Pseudomonadota</taxon>
        <taxon>Gammaproteobacteria</taxon>
        <taxon>Pseudomonadales</taxon>
        <taxon>Pseudomonadaceae</taxon>
        <taxon>Pseudomonas</taxon>
    </lineage>
</organism>
<comment type="caution">
    <text evidence="1">The sequence shown here is derived from an EMBL/GenBank/DDBJ whole genome shotgun (WGS) entry which is preliminary data.</text>
</comment>
<keyword evidence="2" id="KW-1185">Reference proteome</keyword>
<dbReference type="SUPFAM" id="SSF47345">
    <property type="entry name" value="Colicin E immunity proteins"/>
    <property type="match status" value="1"/>
</dbReference>
<sequence>MAQIVEEWRAAQGLPGFKD</sequence>
<evidence type="ECO:0000313" key="2">
    <source>
        <dbReference type="Proteomes" id="UP000745663"/>
    </source>
</evidence>
<protein>
    <submittedName>
        <fullName evidence="1">Uncharacterized protein</fullName>
    </submittedName>
</protein>
<proteinExistence type="predicted"/>
<accession>A0ABS2C1P9</accession>
<dbReference type="InterPro" id="IPR035900">
    <property type="entry name" value="Colicin_E_sf"/>
</dbReference>
<name>A0ABS2C1P9_9PSED</name>
<dbReference type="EMBL" id="JACOPV010000011">
    <property type="protein sequence ID" value="MBM5459605.1"/>
    <property type="molecule type" value="Genomic_DNA"/>
</dbReference>
<dbReference type="Proteomes" id="UP000745663">
    <property type="component" value="Unassembled WGS sequence"/>
</dbReference>
<gene>
    <name evidence="1" type="ORF">H8F21_18730</name>
</gene>
<reference evidence="1 2" key="1">
    <citation type="submission" date="2020-08" db="EMBL/GenBank/DDBJ databases">
        <title>Description of novel Pseudomonas species.</title>
        <authorList>
            <person name="Duman M."/>
            <person name="Mulet M."/>
            <person name="Altun S."/>
            <person name="Saticioglu I.B."/>
            <person name="Lalucat J."/>
            <person name="Garcia-Valdes E."/>
        </authorList>
    </citation>
    <scope>NUCLEOTIDE SEQUENCE [LARGE SCALE GENOMIC DNA]</scope>
    <source>
        <strain evidence="1 2">P66</strain>
    </source>
</reference>
<evidence type="ECO:0000313" key="1">
    <source>
        <dbReference type="EMBL" id="MBM5459605.1"/>
    </source>
</evidence>